<organism evidence="1">
    <name type="scientific">marine metagenome</name>
    <dbReference type="NCBI Taxonomy" id="408172"/>
    <lineage>
        <taxon>unclassified sequences</taxon>
        <taxon>metagenomes</taxon>
        <taxon>ecological metagenomes</taxon>
    </lineage>
</organism>
<evidence type="ECO:0000313" key="1">
    <source>
        <dbReference type="EMBL" id="SVA01902.1"/>
    </source>
</evidence>
<reference evidence="1" key="1">
    <citation type="submission" date="2018-05" db="EMBL/GenBank/DDBJ databases">
        <authorList>
            <person name="Lanie J.A."/>
            <person name="Ng W.-L."/>
            <person name="Kazmierczak K.M."/>
            <person name="Andrzejewski T.M."/>
            <person name="Davidsen T.M."/>
            <person name="Wayne K.J."/>
            <person name="Tettelin H."/>
            <person name="Glass J.I."/>
            <person name="Rusch D."/>
            <person name="Podicherti R."/>
            <person name="Tsui H.-C.T."/>
            <person name="Winkler M.E."/>
        </authorList>
    </citation>
    <scope>NUCLEOTIDE SEQUENCE</scope>
</reference>
<dbReference type="AlphaFoldDB" id="A0A381SCR8"/>
<name>A0A381SCR8_9ZZZZ</name>
<feature type="non-terminal residue" evidence="1">
    <location>
        <position position="48"/>
    </location>
</feature>
<proteinExistence type="predicted"/>
<accession>A0A381SCR8</accession>
<dbReference type="EMBL" id="UINC01002950">
    <property type="protein sequence ID" value="SVA01902.1"/>
    <property type="molecule type" value="Genomic_DNA"/>
</dbReference>
<gene>
    <name evidence="1" type="ORF">METZ01_LOCUS54756</name>
</gene>
<protein>
    <submittedName>
        <fullName evidence="1">Uncharacterized protein</fullName>
    </submittedName>
</protein>
<feature type="non-terminal residue" evidence="1">
    <location>
        <position position="1"/>
    </location>
</feature>
<sequence>VSILNDKREKIYGKNLIEKKMIFRPLNKNIGVYLYSSIVNFDLIIMNV</sequence>